<sequence>MIIVNSPIMQKQIQTIVEGLDNPKATFVKKDGIKLYFEVEMEDKEEACKLIKAAIKKDPMAGAIMFTVKPGEYV</sequence>
<organism evidence="1 2">
    <name type="scientific">Erysipelothrix inopinata</name>
    <dbReference type="NCBI Taxonomy" id="225084"/>
    <lineage>
        <taxon>Bacteria</taxon>
        <taxon>Bacillati</taxon>
        <taxon>Bacillota</taxon>
        <taxon>Erysipelotrichia</taxon>
        <taxon>Erysipelotrichales</taxon>
        <taxon>Erysipelotrichaceae</taxon>
        <taxon>Erysipelothrix</taxon>
    </lineage>
</organism>
<proteinExistence type="predicted"/>
<dbReference type="RefSeq" id="WP_187533396.1">
    <property type="nucleotide sequence ID" value="NZ_CBCSHU010000031.1"/>
</dbReference>
<reference evidence="1 2" key="1">
    <citation type="submission" date="2020-08" db="EMBL/GenBank/DDBJ databases">
        <title>Genome sequence of Erysipelothrix inopinata DSM 15511T.</title>
        <authorList>
            <person name="Hyun D.-W."/>
            <person name="Bae J.-W."/>
        </authorList>
    </citation>
    <scope>NUCLEOTIDE SEQUENCE [LARGE SCALE GENOMIC DNA]</scope>
    <source>
        <strain evidence="1 2">DSM 15511</strain>
    </source>
</reference>
<keyword evidence="2" id="KW-1185">Reference proteome</keyword>
<evidence type="ECO:0000313" key="1">
    <source>
        <dbReference type="EMBL" id="QNN60265.1"/>
    </source>
</evidence>
<accession>A0A7G9RXE0</accession>
<dbReference type="Proteomes" id="UP000515928">
    <property type="component" value="Chromosome"/>
</dbReference>
<gene>
    <name evidence="1" type="ORF">H9L01_07790</name>
</gene>
<dbReference type="EMBL" id="CP060715">
    <property type="protein sequence ID" value="QNN60265.1"/>
    <property type="molecule type" value="Genomic_DNA"/>
</dbReference>
<dbReference type="AlphaFoldDB" id="A0A7G9RXE0"/>
<name>A0A7G9RXE0_9FIRM</name>
<dbReference type="KEGG" id="eio:H9L01_07790"/>
<protein>
    <submittedName>
        <fullName evidence="1">Uncharacterized protein</fullName>
    </submittedName>
</protein>
<evidence type="ECO:0000313" key="2">
    <source>
        <dbReference type="Proteomes" id="UP000515928"/>
    </source>
</evidence>